<dbReference type="InterPro" id="IPR021146">
    <property type="entry name" value="Phage_gp6-like_head-tail"/>
</dbReference>
<dbReference type="Gene3D" id="1.10.3230.30">
    <property type="entry name" value="Phage gp6-like head-tail connector protein"/>
    <property type="match status" value="1"/>
</dbReference>
<reference evidence="2" key="1">
    <citation type="submission" date="2024-02" db="EMBL/GenBank/DDBJ databases">
        <authorList>
            <consortium name="Clinical and Environmental Microbiology Branch: Whole genome sequencing antimicrobial resistance pathogens in the healthcare setting"/>
        </authorList>
    </citation>
    <scope>NUCLEOTIDE SEQUENCE</scope>
    <source>
        <strain evidence="2">2021GO-0154</strain>
    </source>
</reference>
<proteinExistence type="predicted"/>
<dbReference type="CDD" id="cd08054">
    <property type="entry name" value="gp6"/>
    <property type="match status" value="1"/>
</dbReference>
<protein>
    <submittedName>
        <fullName evidence="2">Phage gp6-like head-tail connector protein</fullName>
    </submittedName>
</protein>
<sequence>MPFPTIEKLKAQCRIDQDNTAEDDLLVTYALAAKKRAENYINRTLYDEDIPETDPDGLLISDDIELAIMLAVGHFYESRETTAMSAGFKALLEPYRFINL</sequence>
<evidence type="ECO:0000313" key="1">
    <source>
        <dbReference type="EMBL" id="EMJ5135662.1"/>
    </source>
</evidence>
<dbReference type="NCBIfam" id="TIGR01560">
    <property type="entry name" value="put_DNA_pack"/>
    <property type="match status" value="1"/>
</dbReference>
<dbReference type="EMBL" id="ABMABF030000013">
    <property type="protein sequence ID" value="EMJ5135662.1"/>
    <property type="molecule type" value="Genomic_DNA"/>
</dbReference>
<gene>
    <name evidence="1" type="ORF">RG298_003422</name>
    <name evidence="2" type="ORF">RG298_004315</name>
</gene>
<dbReference type="Pfam" id="PF05135">
    <property type="entry name" value="Phage_connect_1"/>
    <property type="match status" value="1"/>
</dbReference>
<comment type="caution">
    <text evidence="2">The sequence shown here is derived from an EMBL/GenBank/DDBJ whole genome shotgun (WGS) entry which is preliminary data.</text>
</comment>
<organism evidence="2">
    <name type="scientific">Providencia stuartii</name>
    <dbReference type="NCBI Taxonomy" id="588"/>
    <lineage>
        <taxon>Bacteria</taxon>
        <taxon>Pseudomonadati</taxon>
        <taxon>Pseudomonadota</taxon>
        <taxon>Gammaproteobacteria</taxon>
        <taxon>Enterobacterales</taxon>
        <taxon>Morganellaceae</taxon>
        <taxon>Providencia</taxon>
    </lineage>
</organism>
<dbReference type="InterPro" id="IPR006450">
    <property type="entry name" value="Phage_HK97_gp6-like"/>
</dbReference>
<evidence type="ECO:0000313" key="2">
    <source>
        <dbReference type="EMBL" id="EMJ5136515.1"/>
    </source>
</evidence>
<dbReference type="EMBL" id="ABMABF030000025">
    <property type="protein sequence ID" value="EMJ5136515.1"/>
    <property type="molecule type" value="Genomic_DNA"/>
</dbReference>
<accession>A0AAI9DGI7</accession>
<name>A0AAI9DGI7_PROST</name>
<dbReference type="AlphaFoldDB" id="A0AAI9DGI7"/>